<dbReference type="PROSITE" id="PS00622">
    <property type="entry name" value="HTH_LUXR_1"/>
    <property type="match status" value="1"/>
</dbReference>
<feature type="region of interest" description="Disordered" evidence="4">
    <location>
        <begin position="5064"/>
        <end position="5119"/>
    </location>
</feature>
<feature type="compositionally biased region" description="Basic and acidic residues" evidence="4">
    <location>
        <begin position="2166"/>
        <end position="2178"/>
    </location>
</feature>
<evidence type="ECO:0000256" key="4">
    <source>
        <dbReference type="SAM" id="MobiDB-lite"/>
    </source>
</evidence>
<dbReference type="RefSeq" id="WP_062966964.1">
    <property type="nucleotide sequence ID" value="NZ_JAAXOS010000008.1"/>
</dbReference>
<dbReference type="InterPro" id="IPR016032">
    <property type="entry name" value="Sig_transdc_resp-reg_C-effctor"/>
</dbReference>
<proteinExistence type="predicted"/>
<dbReference type="EMBL" id="JAAXOS010000008">
    <property type="protein sequence ID" value="NKY28151.1"/>
    <property type="molecule type" value="Genomic_DNA"/>
</dbReference>
<name>A0A7X6R4B5_9NOCA</name>
<dbReference type="InterPro" id="IPR023631">
    <property type="entry name" value="Amidase_dom"/>
</dbReference>
<feature type="compositionally biased region" description="Basic and acidic residues" evidence="4">
    <location>
        <begin position="2799"/>
        <end position="2813"/>
    </location>
</feature>
<feature type="domain" description="HTH luxR-type" evidence="5">
    <location>
        <begin position="1344"/>
        <end position="1409"/>
    </location>
</feature>
<feature type="region of interest" description="Disordered" evidence="4">
    <location>
        <begin position="308"/>
        <end position="377"/>
    </location>
</feature>
<feature type="compositionally biased region" description="Polar residues" evidence="4">
    <location>
        <begin position="335"/>
        <end position="351"/>
    </location>
</feature>
<feature type="region of interest" description="Disordered" evidence="4">
    <location>
        <begin position="623"/>
        <end position="1033"/>
    </location>
</feature>
<dbReference type="Gene3D" id="1.10.287.1060">
    <property type="entry name" value="ESAT-6-like"/>
    <property type="match status" value="1"/>
</dbReference>
<gene>
    <name evidence="7" type="ORF">HGB38_18255</name>
</gene>
<feature type="domain" description="HTH gntR-type" evidence="6">
    <location>
        <begin position="3069"/>
        <end position="3137"/>
    </location>
</feature>
<dbReference type="InterPro" id="IPR000524">
    <property type="entry name" value="Tscrpt_reg_HTH_GntR"/>
</dbReference>
<dbReference type="InterPro" id="IPR011009">
    <property type="entry name" value="Kinase-like_dom_sf"/>
</dbReference>
<dbReference type="InterPro" id="IPR036388">
    <property type="entry name" value="WH-like_DNA-bd_sf"/>
</dbReference>
<feature type="compositionally biased region" description="Polar residues" evidence="4">
    <location>
        <begin position="1007"/>
        <end position="1025"/>
    </location>
</feature>
<feature type="compositionally biased region" description="Low complexity" evidence="4">
    <location>
        <begin position="5817"/>
        <end position="5828"/>
    </location>
</feature>
<feature type="compositionally biased region" description="Low complexity" evidence="4">
    <location>
        <begin position="675"/>
        <end position="697"/>
    </location>
</feature>
<feature type="region of interest" description="Disordered" evidence="4">
    <location>
        <begin position="5814"/>
        <end position="5847"/>
    </location>
</feature>
<dbReference type="InterPro" id="IPR057746">
    <property type="entry name" value="CpnT-like_N"/>
</dbReference>
<reference evidence="7 8" key="1">
    <citation type="submission" date="2020-04" db="EMBL/GenBank/DDBJ databases">
        <title>MicrobeNet Type strains.</title>
        <authorList>
            <person name="Nicholson A.C."/>
        </authorList>
    </citation>
    <scope>NUCLEOTIDE SEQUENCE [LARGE SCALE GENOMIC DNA]</scope>
    <source>
        <strain evidence="7 8">DSM 44956</strain>
    </source>
</reference>
<evidence type="ECO:0000256" key="2">
    <source>
        <dbReference type="ARBA" id="ARBA00023125"/>
    </source>
</evidence>
<feature type="region of interest" description="Disordered" evidence="4">
    <location>
        <begin position="4574"/>
        <end position="4725"/>
    </location>
</feature>
<evidence type="ECO:0000313" key="8">
    <source>
        <dbReference type="Proteomes" id="UP000540698"/>
    </source>
</evidence>
<dbReference type="SMART" id="SM00421">
    <property type="entry name" value="HTH_LUXR"/>
    <property type="match status" value="5"/>
</dbReference>
<dbReference type="InterPro" id="IPR000792">
    <property type="entry name" value="Tscrpt_reg_LuxR_C"/>
</dbReference>
<dbReference type="CDD" id="cd06170">
    <property type="entry name" value="LuxR_C_like"/>
    <property type="match status" value="5"/>
</dbReference>
<keyword evidence="1" id="KW-0805">Transcription regulation</keyword>
<organism evidence="7 8">
    <name type="scientific">Nocardia gamkensis</name>
    <dbReference type="NCBI Taxonomy" id="352869"/>
    <lineage>
        <taxon>Bacteria</taxon>
        <taxon>Bacillati</taxon>
        <taxon>Actinomycetota</taxon>
        <taxon>Actinomycetes</taxon>
        <taxon>Mycobacteriales</taxon>
        <taxon>Nocardiaceae</taxon>
        <taxon>Nocardia</taxon>
    </lineage>
</organism>
<feature type="domain" description="HTH luxR-type" evidence="5">
    <location>
        <begin position="1114"/>
        <end position="1179"/>
    </location>
</feature>
<keyword evidence="2" id="KW-0238">DNA-binding</keyword>
<dbReference type="SUPFAM" id="SSF46894">
    <property type="entry name" value="C-terminal effector domain of the bipartite response regulators"/>
    <property type="match status" value="5"/>
</dbReference>
<dbReference type="PRINTS" id="PR00038">
    <property type="entry name" value="HTHLUXR"/>
</dbReference>
<dbReference type="Gene3D" id="1.10.10.10">
    <property type="entry name" value="Winged helix-like DNA-binding domain superfamily/Winged helix DNA-binding domain"/>
    <property type="match status" value="7"/>
</dbReference>
<feature type="region of interest" description="Disordered" evidence="4">
    <location>
        <begin position="3236"/>
        <end position="3286"/>
    </location>
</feature>
<feature type="compositionally biased region" description="Low complexity" evidence="4">
    <location>
        <begin position="5085"/>
        <end position="5100"/>
    </location>
</feature>
<dbReference type="Gene3D" id="3.90.1300.10">
    <property type="entry name" value="Amidase signature (AS) domain"/>
    <property type="match status" value="1"/>
</dbReference>
<feature type="compositionally biased region" description="Basic and acidic residues" evidence="4">
    <location>
        <begin position="2079"/>
        <end position="2090"/>
    </location>
</feature>
<evidence type="ECO:0000259" key="6">
    <source>
        <dbReference type="PROSITE" id="PS50949"/>
    </source>
</evidence>
<feature type="compositionally biased region" description="Gly residues" evidence="4">
    <location>
        <begin position="400"/>
        <end position="415"/>
    </location>
</feature>
<dbReference type="GO" id="GO:0003677">
    <property type="term" value="F:DNA binding"/>
    <property type="evidence" value="ECO:0007669"/>
    <property type="project" value="UniProtKB-KW"/>
</dbReference>
<evidence type="ECO:0000259" key="5">
    <source>
        <dbReference type="PROSITE" id="PS50043"/>
    </source>
</evidence>
<feature type="compositionally biased region" description="Acidic residues" evidence="4">
    <location>
        <begin position="752"/>
        <end position="761"/>
    </location>
</feature>
<evidence type="ECO:0000313" key="7">
    <source>
        <dbReference type="EMBL" id="NKY28151.1"/>
    </source>
</evidence>
<feature type="region of interest" description="Disordered" evidence="4">
    <location>
        <begin position="534"/>
        <end position="555"/>
    </location>
</feature>
<dbReference type="SMART" id="SM00345">
    <property type="entry name" value="HTH_GNTR"/>
    <property type="match status" value="2"/>
</dbReference>
<dbReference type="SUPFAM" id="SSF46785">
    <property type="entry name" value="Winged helix' DNA-binding domain"/>
    <property type="match status" value="2"/>
</dbReference>
<feature type="compositionally biased region" description="Low complexity" evidence="4">
    <location>
        <begin position="724"/>
        <end position="737"/>
    </location>
</feature>
<dbReference type="PANTHER" id="PTHR42678:SF34">
    <property type="entry name" value="OS04G0183300 PROTEIN"/>
    <property type="match status" value="1"/>
</dbReference>
<feature type="compositionally biased region" description="Basic and acidic residues" evidence="4">
    <location>
        <begin position="4004"/>
        <end position="4021"/>
    </location>
</feature>
<dbReference type="Pfam" id="PF00392">
    <property type="entry name" value="GntR"/>
    <property type="match status" value="2"/>
</dbReference>
<dbReference type="PROSITE" id="PS50043">
    <property type="entry name" value="HTH_LUXR_2"/>
    <property type="match status" value="4"/>
</dbReference>
<protein>
    <submittedName>
        <fullName evidence="7">GntR family transcriptional regulator</fullName>
    </submittedName>
</protein>
<evidence type="ECO:0000256" key="3">
    <source>
        <dbReference type="ARBA" id="ARBA00023163"/>
    </source>
</evidence>
<feature type="region of interest" description="Disordered" evidence="4">
    <location>
        <begin position="397"/>
        <end position="444"/>
    </location>
</feature>
<feature type="compositionally biased region" description="Basic and acidic residues" evidence="4">
    <location>
        <begin position="2145"/>
        <end position="2154"/>
    </location>
</feature>
<feature type="compositionally biased region" description="Basic and acidic residues" evidence="4">
    <location>
        <begin position="771"/>
        <end position="796"/>
    </location>
</feature>
<evidence type="ECO:0000256" key="1">
    <source>
        <dbReference type="ARBA" id="ARBA00023015"/>
    </source>
</evidence>
<dbReference type="Pfam" id="PF25547">
    <property type="entry name" value="WXG100_2"/>
    <property type="match status" value="1"/>
</dbReference>
<keyword evidence="3" id="KW-0804">Transcription</keyword>
<dbReference type="Pfam" id="PF00196">
    <property type="entry name" value="GerE"/>
    <property type="match status" value="5"/>
</dbReference>
<dbReference type="InterPro" id="IPR036390">
    <property type="entry name" value="WH_DNA-bd_sf"/>
</dbReference>
<dbReference type="InterPro" id="IPR036928">
    <property type="entry name" value="AS_sf"/>
</dbReference>
<feature type="region of interest" description="Disordered" evidence="4">
    <location>
        <begin position="3993"/>
        <end position="4077"/>
    </location>
</feature>
<feature type="compositionally biased region" description="Basic and acidic residues" evidence="4">
    <location>
        <begin position="3236"/>
        <end position="3245"/>
    </location>
</feature>
<feature type="domain" description="HTH luxR-type" evidence="5">
    <location>
        <begin position="1268"/>
        <end position="1333"/>
    </location>
</feature>
<feature type="domain" description="HTH luxR-type" evidence="5">
    <location>
        <begin position="1192"/>
        <end position="1257"/>
    </location>
</feature>
<sequence length="6357" mass="683679">MVQIPDYFPDWLTAMVLGHFPEGDPEAMRRSADTWSDAANGLVLVLHRLQPVVEQLEKAVEGETGTEVQKQYRKIIDQIRAQIEFNNAMARQLYDNATAIEYQQYVLIGIAGALLAQVIIDMAMPPPGSIVKAIADRAEARAGMELAQRDLVLTMLTRAARFVSEHPRLVLASKGVFFGTAIGGGVPYVAQRVQIAQGHRKAVDWQQVRIGAAAGAVGGLVGVEVGRRVAPAAMRAGGRVLGTVAAGGVGGMAGGLAGGLTAFALTKGELRGKDLATMVWTGFGTGLVGSLGASVRAARAGAYTGVPEPVASADSGPPSDAAPSVRISAPGDGQPPQTQSATPEPVSTTSEVDAPQARRPGPESGDGSMDRPDDLTPEMMAEGDQILRDMVDDALARIMGGDGPGQLPDGSGGTTPGIAPDYPSGGSSHPSRGGGTGWPAWDTAQPARGGVAVAAHPEGGPVTPLPARQFQISDPQVRPDQQGINVITEGAVTQPDIAPGTEVLFDDGSSAYAPIAIEHGPAGEMYLLAPEQTAGQDMTGPRPSGESLDQGATTHEAHPVHKVDFDAEIATLEAELAQTSPPATADTTAPSVEAPMQAVDAPPSPATHTATDDLVAGHAQSIPDSAPAVSAGTDTPIPGAQSSAAIPKADPAQAGYASATAEPRNPVVPSNVTNSATPSAAAPTAAGSTSHTGGAKPPLGPTPPSGSQSTGPLASPTPGAHTNAPITSASATPQTSSTPPPPIAAAVRSGTDDEPDADPEEFPTPPGTVVDDPREHNVQKDPREHSVQQDPRDHNVQKKPAGDYVTIPGVSYPLEDEPPADAIPVIPHTPVLTPLPNNSVGLGRAFQNPDDSGNTPYPTSPRPPDITNPLSDRHSAAPATDLDAGLGKTPDSLAMPSRYATEPNSETPGAPQKPAAPHLNPHSLEYSEDPSRLPAIGGVPHLSPAPQPKKREGKRLVTRMGAEPEDKPKRRKKQPPPPPPPPPEDATRTPISVPTPGVRSDAKNSDNRSSPLRDPNQQRQATTHGTDGPPRDFTRIRDGITAAYRQTEGAGELHPVSQALARMELLDLAILSKLSPLVRRRVIDVVSAVGKGQELSPLQGDAIKAFVRLLPMEPLDSTGTLTDLELTELRLVAEDKSLREIGVLIGLRETTVRAHLVRIERKLGAEDRVTAVVAAIRKNILPQTLDEPADRTRPPLPGLNPRETEVLALVAEGKSSPEIATQLDISVAAVDSLVERAGEKLGSPTRAGMVAVAVSADVLPRTTQAGDSGQALPELTQREIEVLTLIAKGKTSAEIAVDLALTPQTVESYASRINRKLGVGTRAGSVAIVIRTGIIPPIDATASDGAARPELTPREREVLGLVAKGENDNEIAAALGLTRQSVKTYVFNINQKFGTHHRAGMAAFALRTGNLPLMDAAPVTGAEKTGSGGGSPSGRRPSRPHGAVDSPFQETGNPRFVPTDVAPSSRPKQPGGGGQSPGPVVSFQDTDPFASDRPARKRHRTLTGILGPDGLDWGVVNYKNPVTGQLSGMDEPEEPPNHSHANSDETAPSTDTNDDPVESAPRQHSAGRPIGNPDHLPTATRAAPSKPRYETAEPGFPPDSDDHWMKPIEVVILDTDENDLFIGPDGEPYNTRARAGDTFLLTDTGKWVTTRTVSGEHPHLYNSYLRTKGDDPRGKSVFSGFGYWIIINGRPTLVGPLSGLFLAASRQPKYLAQLWFALSQHVDISTIHFKHLTEIQGRLWWDAPETQGEYSASEIVPGAGFIGSRNGLERRISALIPGAGDDFWVEVAGVHIPANGGLRVDITLNPVRGEPGLVTLEKTAAADTATAWLRNFDPGPEPHRTYPILQALYDKLSPWLAQSHFSWAPGTEQVLTPGSPTHAVHAAEQSVRGTVVVREIGGLPGENRTSVGGLVTAVASESGPDRLVLPAVEARGPAHAALAKTVGSPWLISVETEGCAAQCNIRWRIHDDGRLHGFVSFEDPDVENPHFDKVRALIDAALLDRFPDRVIDLVEDFDGKIPAVQRDLGAKAAPQHPRALGAPTPWSSQKPSTRSSTPADSPRRRKTPWQRTDGEPSTGKRTAASERVDQERRPASAPRTGLIGGVPDLVNPFDDRGPAWERGGRVPRHKRIERLAEAHADGGGFARGGRPEPKHTADPDEPGQLGGHEPSGKPETQAHDSAENEPTAPKPSSAPDFRDAEYADLRAWAAGLSDEDASNLLDRLHADATAHLDALERGTPPSGSEVVATARALSIVMWEQSHRLRAETHSGPIHDYATLFAVSRQLAAQLPTVRELYAAANTVFTVAGALALDAAGTAEAHRSTVVQDFDFMHSLPEHLGRSVDKIERSFGSVPWSAESSFTPRSAADPEHRGRTTAAIDQVQGLLLHFETVQQTSGTDWSEFVDEYLTSRSEIGFDPELTRSMASLSAEAEAFARARTGSEPDFAVAAAPYLADLTAVATHYLTRSRDTGLALDLLSEARRAFTAIAERLPHWEPAQHAARTMTLLRGTITAAHPELPTHEHSRMMRSWALIWLAEPTGFSQSLDQTLQELRRLGTSSTTVNAPDLPFDDNRPPRMMSASEFAAQLAEAERSGPPLRTAPAHMFTQNSVTELLTYPNGFLAVEKSALSRTARAAEILASAVGHAMDAPVPPVLPVEGDDHAIRMPWLPGITVPGTMEDPGAISAMEALLGHPDAEQLGLLDVAINNWDRQSNWMRDGDRVYGYDHAFAFRAPVDPTSSPFSRRYVSDVVADREEDPYVWVSNHRSRSQLDTYRRNVEALLPLFEEYEFPEWHPGVVTRLRSAADHADDSAPVDQEHPGAAPEAGTDTPDAPATPSGVSDVAGESRPAEAHTDGEALTAVKAAAESALDAAANGAHHELYRLRHTIRQLGNPDYEQYLEFRFLQGLTVADATAAISGNRSADAAKSLRHRAVHALARMLPLTPPELLEVLEAAVTRTRLAQDAERIGWENALTQRLRAVIQSGQLHEGRWLPQAPALAEHLGIPSKTPVGNAYRQLSDEGYLVMKKGVGATTASRDRWPSAAAPQNAVVTPDELLEIFTGESSMKELAQAAGGDWRVAVMSALRRSILSGRLSPGRLLPTPAELGIHLNMSKSSVERMYRQLSTEGYVVGKFGVGTTVVGRRVADDAQVGEAAAPSTLRPNKATPPSAPITPHRRHGLSDLDIEVLELTAKGLSAREIAQAADITRKKVKYSFERIRVKLGVIGDRAEIVAVARQRRIIGTDDHPEQRTTTEPPVTDNRPASETHESRTPTSEEEPTAHDRPASQRASRQVGLIGHASVPTWDDVGGAGALSDGSPSAHETPRQMRKRLRELGELHIDGGGWVSGGGQRRHSRMDPDEAAVAAVRDLPVDRGDLNPDLTVEFVPLYAPDGLRTEEDLEAVAMAVADMMRERGWRDRSQIEAATELVRGAGRNAMTYMERYTRSLQRRGVEWYEEQTAVQDMKARLTLRISTQADARSLYVSFDVDQYRPQRSPDIEMFTWHAPLFSHAEIGAEVRELLDLATVSGVEQWGEVWARFDEPRTEPSGDSVVDPPPRGALEAKARIVRKLHDDHRIRFRGWKDSVVPVRAVESVDRALRDLIAEYGGRFALRYFRFDDEIEGFGLTQSFGTTTPDAKDYYVTVTLNSKILTDPEFARAWAEQTADHRWAESAEDMIYQLTHHEFIHVVADEGNWVLHHLAPAMLRAAYELYRELDLIAADVGYTEWLAQLPHYSLLTFTDPVTNTFDPVEGVAEGARAGAVESSLPLTHPARVLHWLTVTRDGSSPAEFLARWAQRQASGDPDISLLLQDFRDVTGRDDIAIPSRLRPGDTAVDVLAAATGGQPQHFADAAEIEARLRTWDESSGNRGDGVSALVVLPERDPYLLVRRASPDGTTRIELRSPVEGVLRANHVPSTRSPRPSGVQGIFFDETGAAITAPHGAGSEQEGDESAARAETAAIDRSAPHTYAVEVESGHADPAVAAGLAPERFRHVAGRRRSGIIPPDAHLAFHHNPEDGRTWGERAPRPEARQTPNHSEPARATDADDNPADSSGPSPAESAPVTAEPTPIDSDQSIGIGDHNAEPDAVPALDLVPVTSEQLIELLDSGRITSVQLTRLCLRRAEALSALNAVIGINPRVLEEAARADELRRTGAAHGPLLGVPVLIKGNIDIAGMPTTAGSVALADSYPGTDATLVTQLREAGAVILGHGNLTEFAFYLSSTLPGGYSSYGGQTLNPIDVSLVPGGSSSGSAVGVAAGLVPLAIGTQTVGSISVPANWNSIVGFKPTVGAVSRTGVLPLATTRDTPGAFSPDVTGAAVLLTALVGVDPQDPATAHNPLAGHDFTADLNPEALRGARIGVMTAGIPSEDAPQRPLWDAALNTLAAQGATLITVDLDSSHSFQDNNPDWSSVFSYEFKRDLNAYLSRLPADTPMKNLADIIAYNNAHAETALKYGQDLALSAEAMDLDVDSVDTAKYQADVQLDIAESKTRIDAVMAEHNLTALVSVYNYGSVIGDKAGYPCILVPAGRTPADPDHPAGEHVNVTFRAAAWSEPTLIGYAYAFEQAHAVPRPRPRFADQLYRRATAENRHSPTASNHPKAPAQQHHSTERQTNPFDSHRVSGTGPAGMALDIPERKARDIGTVPPPRGRFDPGMVHAVDPRLGPDAWAVGRRGPQRPSGAHEPAGNASGSRPAAQPTPRGDEIETTDHHENESRPAGQPGARENTGGGIRITPAGLIVPADPTNSLIVPAAHVMPADPSLEELMERLSPWKEIFSYFWKFPLPREGEPSGREWIESSERKAWMRRRAIRRAPLYAGVDAAVRLTLGAERLLKAPKATPGPATIQQRRVIPGRGEIDAEKKRTIHADAEVREANRADVEEMTPFEKFWRRVSGDELPQTKQIRQGEMAYVGGRLLRAEGHNLMVAGRYAEGYNLMVAGRDPVLTPEEYALWLMFSHDALWTVHYPGCRELEPQSPDFLLTRYLTVAIFDKIASKPLEVQYLDDVVRPYLRRQGVAAGRVLLHELSHHLPNSCRSTMEQLGVWALRGLGRKVGAEVEEHLDNCAACRNSASTLPTVDSSLGGRKLLVPPGPAGDGATRRPPTAPAQAAPATGTPTPPPEAGTPADHARATPAQQLEERVAVDPAVVLDLPPQRARGLDGVGFDPPSVVANHLGGVPRGLPEGVVAHAANVGDPHGGAFGGGRSEAERIANAALSTFRVEATFDNLRNWAERLSDDALQHLLTGFTHRVAGQLAAIHRGEPPSATDHVINPARLLSAIVSEAAGRLGDSAPTTTPSTYRELFALGSWLRTSRSTLADLNAGMTAVLDAAFAVSRTAVEHRWSVGAMHHTVPAHLQELANRIEEAVRHRIWLEEDAFSPDGALDAEHVRLAESVVLDDVRSPTIARMVAEWAYVMNTRLQLRSGENFSSRYATIFESLPVHALALDRARTGSDRLFAATAATALPHLLDAAFYLLPTSNFALGLDCLRQADDLLTEATTRFANHIVVYSLQDAADNVHKLYEDILAADSRRSSETRARRIHETLSDFFGLASESPFHRSFLWGVRALWGLGSQSPGIEYATREHRLDPVLPWDWDTTDDERALVETAADLLHNVRGPEAGISSLLRHSGSPDLFEDTFDSVSKNMRWWNKLGRWTGGNTPIGSLLAGATDFSVSQMQLAVLRQYPHIIGAAPGIEYRARDLANRLSLARDLESPGIAPERRHELATLRDQLAEVRHAAFGLAVPGSGPPPVLLISYDPITEGGTGRCVVSIGEADSASFIAFNVPGADTPVTDLSHWSGHACQQFEKAQQHAPGDARVAIMFSVGSPREIDAPAPSSRSPRAAGADRRRRWAGWRRHPSHTAEPDTVAMENVVAARDVAGDNVMRELITYDATRELSLDSSDQSWSRRSQLFTVIGHGDGIGVLRSAADTLGMDRAVDQIVLVPGSADDRLLTADQLHIGTEDVYTLNPHRDRDGDPNTIGLIMVGQGADIESAPDASSRSAAPLIETPTTVRDVSQLLTAHEYRPLGGRRGFAMNHDEGLTVYRAAQPLLHDALSGTYNTTVILETLGLVLRIGRPDTDSYDPRFGPEHSTLPDISRYVRNAPQLLKVITGRMPDGRVVDESTPILIERLARGDNLAETFRRADRRTIRSHQGLILRAFANIHEQLRAMPEDHPLLARLTPPGVARGDTGAWYLSHIAWYTDNFYRRHYDRFGQLFDEFGLLRGNPFEPLIDEAGSMRESRHHILHADPNEGNFLISNELHVTLLDWELAVTGPSAYDWARLGHLIPGIEVPRELGGPDMVKFARLEKFKRVMNDTVKLAPLAAAGQLTPQLIEFVNSEFSEAVIQVRELSGHTKLLPPRAELEILRSWQP</sequence>
<dbReference type="Pfam" id="PF01425">
    <property type="entry name" value="Amidase"/>
    <property type="match status" value="1"/>
</dbReference>
<feature type="compositionally biased region" description="Low complexity" evidence="4">
    <location>
        <begin position="309"/>
        <end position="325"/>
    </location>
</feature>
<dbReference type="InterPro" id="IPR003362">
    <property type="entry name" value="Bact_transf"/>
</dbReference>
<dbReference type="Pfam" id="PF02397">
    <property type="entry name" value="Bac_transf"/>
    <property type="match status" value="1"/>
</dbReference>
<accession>A0A7X6R4B5</accession>
<feature type="region of interest" description="Disordered" evidence="4">
    <location>
        <begin position="1418"/>
        <end position="1603"/>
    </location>
</feature>
<feature type="region of interest" description="Disordered" evidence="4">
    <location>
        <begin position="2025"/>
        <end position="2193"/>
    </location>
</feature>
<feature type="compositionally biased region" description="Pro residues" evidence="4">
    <location>
        <begin position="975"/>
        <end position="984"/>
    </location>
</feature>
<dbReference type="SUPFAM" id="SSF75304">
    <property type="entry name" value="Amidase signature (AS) enzymes"/>
    <property type="match status" value="1"/>
</dbReference>
<comment type="caution">
    <text evidence="7">The sequence shown here is derived from an EMBL/GenBank/DDBJ whole genome shotgun (WGS) entry which is preliminary data.</text>
</comment>
<keyword evidence="8" id="KW-1185">Reference proteome</keyword>
<feature type="compositionally biased region" description="Basic residues" evidence="4">
    <location>
        <begin position="5832"/>
        <end position="5844"/>
    </location>
</feature>
<dbReference type="PANTHER" id="PTHR42678">
    <property type="entry name" value="AMIDASE"/>
    <property type="match status" value="1"/>
</dbReference>
<dbReference type="PROSITE" id="PS50949">
    <property type="entry name" value="HTH_GNTR"/>
    <property type="match status" value="1"/>
</dbReference>
<feature type="region of interest" description="Disordered" evidence="4">
    <location>
        <begin position="2799"/>
        <end position="2849"/>
    </location>
</feature>
<dbReference type="SUPFAM" id="SSF56112">
    <property type="entry name" value="Protein kinase-like (PK-like)"/>
    <property type="match status" value="1"/>
</dbReference>
<feature type="compositionally biased region" description="Basic and acidic residues" evidence="4">
    <location>
        <begin position="2109"/>
        <end position="2120"/>
    </location>
</feature>
<feature type="region of interest" description="Disordered" evidence="4">
    <location>
        <begin position="3147"/>
        <end position="3172"/>
    </location>
</feature>
<feature type="compositionally biased region" description="Basic and acidic residues" evidence="4">
    <location>
        <begin position="4688"/>
        <end position="4702"/>
    </location>
</feature>
<dbReference type="GO" id="GO:0003700">
    <property type="term" value="F:DNA-binding transcription factor activity"/>
    <property type="evidence" value="ECO:0007669"/>
    <property type="project" value="InterPro"/>
</dbReference>
<feature type="compositionally biased region" description="Polar residues" evidence="4">
    <location>
        <begin position="2041"/>
        <end position="2055"/>
    </location>
</feature>
<dbReference type="Proteomes" id="UP000540698">
    <property type="component" value="Unassembled WGS sequence"/>
</dbReference>